<dbReference type="Proteomes" id="UP000054558">
    <property type="component" value="Unassembled WGS sequence"/>
</dbReference>
<dbReference type="EMBL" id="DF236968">
    <property type="protein sequence ID" value="GAQ78819.1"/>
    <property type="molecule type" value="Genomic_DNA"/>
</dbReference>
<dbReference type="OrthoDB" id="1861185at2759"/>
<keyword evidence="5" id="KW-0234">DNA repair</keyword>
<evidence type="ECO:0000256" key="7">
    <source>
        <dbReference type="ARBA" id="ARBA00040674"/>
    </source>
</evidence>
<dbReference type="InterPro" id="IPR020588">
    <property type="entry name" value="RecA_ATP-bd"/>
</dbReference>
<feature type="region of interest" description="Disordered" evidence="8">
    <location>
        <begin position="332"/>
        <end position="363"/>
    </location>
</feature>
<dbReference type="Pfam" id="PF08423">
    <property type="entry name" value="Rad51"/>
    <property type="match status" value="2"/>
</dbReference>
<dbReference type="GO" id="GO:0003677">
    <property type="term" value="F:DNA binding"/>
    <property type="evidence" value="ECO:0007669"/>
    <property type="project" value="InterPro"/>
</dbReference>
<dbReference type="Gene3D" id="3.40.50.300">
    <property type="entry name" value="P-loop containing nucleotide triphosphate hydrolases"/>
    <property type="match status" value="1"/>
</dbReference>
<proteinExistence type="predicted"/>
<dbReference type="GO" id="GO:0033065">
    <property type="term" value="C:Rad51C-XRCC3 complex"/>
    <property type="evidence" value="ECO:0000318"/>
    <property type="project" value="GO_Central"/>
</dbReference>
<comment type="subcellular location">
    <subcellularLocation>
        <location evidence="1">Nucleus</location>
    </subcellularLocation>
</comment>
<dbReference type="InterPro" id="IPR003593">
    <property type="entry name" value="AAA+_ATPase"/>
</dbReference>
<dbReference type="PANTHER" id="PTHR46239:SF1">
    <property type="entry name" value="DNA REPAIR PROTEIN RAD51 HOMOLOG 3"/>
    <property type="match status" value="1"/>
</dbReference>
<protein>
    <recommendedName>
        <fullName evidence="7">DNA repair protein RAD51 homolog 3</fullName>
    </recommendedName>
</protein>
<dbReference type="InterPro" id="IPR016467">
    <property type="entry name" value="DNA_recomb/repair_RecA-like"/>
</dbReference>
<dbReference type="InterPro" id="IPR027417">
    <property type="entry name" value="P-loop_NTPase"/>
</dbReference>
<reference evidence="10 11" key="1">
    <citation type="journal article" date="2014" name="Nat. Commun.">
        <title>Klebsormidium flaccidum genome reveals primary factors for plant terrestrial adaptation.</title>
        <authorList>
            <person name="Hori K."/>
            <person name="Maruyama F."/>
            <person name="Fujisawa T."/>
            <person name="Togashi T."/>
            <person name="Yamamoto N."/>
            <person name="Seo M."/>
            <person name="Sato S."/>
            <person name="Yamada T."/>
            <person name="Mori H."/>
            <person name="Tajima N."/>
            <person name="Moriyama T."/>
            <person name="Ikeuchi M."/>
            <person name="Watanabe M."/>
            <person name="Wada H."/>
            <person name="Kobayashi K."/>
            <person name="Saito M."/>
            <person name="Masuda T."/>
            <person name="Sasaki-Sekimoto Y."/>
            <person name="Mashiguchi K."/>
            <person name="Awai K."/>
            <person name="Shimojima M."/>
            <person name="Masuda S."/>
            <person name="Iwai M."/>
            <person name="Nobusawa T."/>
            <person name="Narise T."/>
            <person name="Kondo S."/>
            <person name="Saito H."/>
            <person name="Sato R."/>
            <person name="Murakawa M."/>
            <person name="Ihara Y."/>
            <person name="Oshima-Yamada Y."/>
            <person name="Ohtaka K."/>
            <person name="Satoh M."/>
            <person name="Sonobe K."/>
            <person name="Ishii M."/>
            <person name="Ohtani R."/>
            <person name="Kanamori-Sato M."/>
            <person name="Honoki R."/>
            <person name="Miyazaki D."/>
            <person name="Mochizuki H."/>
            <person name="Umetsu J."/>
            <person name="Higashi K."/>
            <person name="Shibata D."/>
            <person name="Kamiya Y."/>
            <person name="Sato N."/>
            <person name="Nakamura Y."/>
            <person name="Tabata S."/>
            <person name="Ida S."/>
            <person name="Kurokawa K."/>
            <person name="Ohta H."/>
        </authorList>
    </citation>
    <scope>NUCLEOTIDE SEQUENCE [LARGE SCALE GENOMIC DNA]</scope>
    <source>
        <strain evidence="10 11">NIES-2285</strain>
    </source>
</reference>
<organism evidence="10 11">
    <name type="scientific">Klebsormidium nitens</name>
    <name type="common">Green alga</name>
    <name type="synonym">Ulothrix nitens</name>
    <dbReference type="NCBI Taxonomy" id="105231"/>
    <lineage>
        <taxon>Eukaryota</taxon>
        <taxon>Viridiplantae</taxon>
        <taxon>Streptophyta</taxon>
        <taxon>Klebsormidiophyceae</taxon>
        <taxon>Klebsormidiales</taxon>
        <taxon>Klebsormidiaceae</taxon>
        <taxon>Klebsormidium</taxon>
    </lineage>
</organism>
<dbReference type="InterPro" id="IPR052093">
    <property type="entry name" value="HR_Repair_Mediator"/>
</dbReference>
<feature type="domain" description="RecA family profile 1" evidence="9">
    <location>
        <begin position="77"/>
        <end position="267"/>
    </location>
</feature>
<keyword evidence="4" id="KW-0067">ATP-binding</keyword>
<dbReference type="SMART" id="SM00382">
    <property type="entry name" value="AAA"/>
    <property type="match status" value="1"/>
</dbReference>
<evidence type="ECO:0000256" key="8">
    <source>
        <dbReference type="SAM" id="MobiDB-lite"/>
    </source>
</evidence>
<name>A0A1Y1HNR5_KLENI</name>
<dbReference type="SUPFAM" id="SSF52540">
    <property type="entry name" value="P-loop containing nucleoside triphosphate hydrolases"/>
    <property type="match status" value="1"/>
</dbReference>
<keyword evidence="6" id="KW-0539">Nucleus</keyword>
<keyword evidence="2" id="KW-0547">Nucleotide-binding</keyword>
<dbReference type="PROSITE" id="PS50162">
    <property type="entry name" value="RECA_2"/>
    <property type="match status" value="1"/>
</dbReference>
<dbReference type="PIRSF" id="PIRSF005856">
    <property type="entry name" value="Rad51"/>
    <property type="match status" value="1"/>
</dbReference>
<dbReference type="STRING" id="105231.A0A1Y1HNR5"/>
<sequence length="363" mass="39736">MDTAALPIPPSSRAKLFAAGFRRLADLRKISAVELAKESGLSQEEALHILRVVNPAGDNGAMAGAKSALQILQIEKKRRRITTCCETLDEILGGGISPQEVTEICGVPGVGKTQLGIQLAISVQRPEELGGLAGEAVYIDTEGSFMVERVLEMADAWLADVRREALSAQEPHLEASTSGLSAETVLSSIHYYRAYDYTEQLAVVNVLPQLLKQHPKIRLLIIDSVTFHFRQDFDDMALRTRVLNGMSQKLMLLAEKHDVAVVLVNQVTTKVVGQNQSKLVPALGESWSHACTNRVILFWMEGQRYGHIYKSPSLRAGTAPYFVTTEGIRATPATNKRPWQEQSASPSDLGSYRTEELGLSVAT</sequence>
<evidence type="ECO:0000256" key="3">
    <source>
        <dbReference type="ARBA" id="ARBA00022763"/>
    </source>
</evidence>
<dbReference type="CDD" id="cd19492">
    <property type="entry name" value="Rad51C"/>
    <property type="match status" value="1"/>
</dbReference>
<dbReference type="OMA" id="AMETFTV"/>
<evidence type="ECO:0000256" key="1">
    <source>
        <dbReference type="ARBA" id="ARBA00004123"/>
    </source>
</evidence>
<evidence type="ECO:0000256" key="2">
    <source>
        <dbReference type="ARBA" id="ARBA00022741"/>
    </source>
</evidence>
<evidence type="ECO:0000256" key="4">
    <source>
        <dbReference type="ARBA" id="ARBA00022840"/>
    </source>
</evidence>
<dbReference type="GO" id="GO:0005657">
    <property type="term" value="C:replication fork"/>
    <property type="evidence" value="ECO:0000318"/>
    <property type="project" value="GO_Central"/>
</dbReference>
<gene>
    <name evidence="10" type="ORF">KFL_000190370</name>
</gene>
<dbReference type="AlphaFoldDB" id="A0A1Y1HNR5"/>
<accession>A0A1Y1HNR5</accession>
<dbReference type="GO" id="GO:0033063">
    <property type="term" value="C:Rad51B-Rad51C-Rad51D-XRCC2 complex"/>
    <property type="evidence" value="ECO:0000318"/>
    <property type="project" value="GO_Central"/>
</dbReference>
<evidence type="ECO:0000259" key="9">
    <source>
        <dbReference type="PROSITE" id="PS50162"/>
    </source>
</evidence>
<evidence type="ECO:0000256" key="6">
    <source>
        <dbReference type="ARBA" id="ARBA00023242"/>
    </source>
</evidence>
<dbReference type="PANTHER" id="PTHR46239">
    <property type="entry name" value="DNA REPAIR PROTEIN RAD51 HOMOLOG 3 RAD51C"/>
    <property type="match status" value="1"/>
</dbReference>
<dbReference type="GO" id="GO:0000707">
    <property type="term" value="P:meiotic DNA recombinase assembly"/>
    <property type="evidence" value="ECO:0000318"/>
    <property type="project" value="GO_Central"/>
</dbReference>
<evidence type="ECO:0000313" key="10">
    <source>
        <dbReference type="EMBL" id="GAQ78819.1"/>
    </source>
</evidence>
<keyword evidence="3" id="KW-0227">DNA damage</keyword>
<keyword evidence="11" id="KW-1185">Reference proteome</keyword>
<evidence type="ECO:0000256" key="5">
    <source>
        <dbReference type="ARBA" id="ARBA00023204"/>
    </source>
</evidence>
<dbReference type="InterPro" id="IPR013632">
    <property type="entry name" value="Rad51_C"/>
</dbReference>
<dbReference type="GO" id="GO:0140664">
    <property type="term" value="F:ATP-dependent DNA damage sensor activity"/>
    <property type="evidence" value="ECO:0007669"/>
    <property type="project" value="InterPro"/>
</dbReference>
<dbReference type="GO" id="GO:0005524">
    <property type="term" value="F:ATP binding"/>
    <property type="evidence" value="ECO:0007669"/>
    <property type="project" value="UniProtKB-KW"/>
</dbReference>
<dbReference type="FunFam" id="3.40.50.300:FF:002382">
    <property type="entry name" value="DNA repair protein RAD51C, putative"/>
    <property type="match status" value="1"/>
</dbReference>
<dbReference type="GO" id="GO:0007131">
    <property type="term" value="P:reciprocal meiotic recombination"/>
    <property type="evidence" value="ECO:0000318"/>
    <property type="project" value="GO_Central"/>
</dbReference>
<evidence type="ECO:0000313" key="11">
    <source>
        <dbReference type="Proteomes" id="UP000054558"/>
    </source>
</evidence>